<keyword evidence="5" id="KW-1185">Reference proteome</keyword>
<dbReference type="Pfam" id="PF11887">
    <property type="entry name" value="Mce4_CUP1"/>
    <property type="match status" value="1"/>
</dbReference>
<dbReference type="PANTHER" id="PTHR33371:SF4">
    <property type="entry name" value="INTERMEMBRANE PHOSPHOLIPID TRANSPORT SYSTEM BINDING PROTEIN MLAD"/>
    <property type="match status" value="1"/>
</dbReference>
<keyword evidence="1" id="KW-0472">Membrane</keyword>
<dbReference type="Pfam" id="PF02470">
    <property type="entry name" value="MlaD"/>
    <property type="match status" value="1"/>
</dbReference>
<name>A0A4R2QVR3_9PSEU</name>
<dbReference type="InterPro" id="IPR024516">
    <property type="entry name" value="Mce_C"/>
</dbReference>
<feature type="domain" description="Mce/MlaD" evidence="2">
    <location>
        <begin position="38"/>
        <end position="112"/>
    </location>
</feature>
<protein>
    <submittedName>
        <fullName evidence="4">Virulence factor Mce-like protein</fullName>
    </submittedName>
</protein>
<evidence type="ECO:0000313" key="4">
    <source>
        <dbReference type="EMBL" id="TCP53189.1"/>
    </source>
</evidence>
<dbReference type="PANTHER" id="PTHR33371">
    <property type="entry name" value="INTERMEMBRANE PHOSPHOLIPID TRANSPORT SYSTEM BINDING PROTEIN MLAD-RELATED"/>
    <property type="match status" value="1"/>
</dbReference>
<feature type="domain" description="Mammalian cell entry C-terminal" evidence="3">
    <location>
        <begin position="118"/>
        <end position="294"/>
    </location>
</feature>
<dbReference type="RefSeq" id="WP_132877617.1">
    <property type="nucleotide sequence ID" value="NZ_SLXQ01000005.1"/>
</dbReference>
<feature type="transmembrane region" description="Helical" evidence="1">
    <location>
        <begin position="12"/>
        <end position="33"/>
    </location>
</feature>
<dbReference type="GO" id="GO:0005576">
    <property type="term" value="C:extracellular region"/>
    <property type="evidence" value="ECO:0007669"/>
    <property type="project" value="TreeGrafter"/>
</dbReference>
<gene>
    <name evidence="4" type="ORF">EV191_105256</name>
</gene>
<dbReference type="OrthoDB" id="4516955at2"/>
<reference evidence="4 5" key="1">
    <citation type="submission" date="2019-03" db="EMBL/GenBank/DDBJ databases">
        <title>Genomic Encyclopedia of Type Strains, Phase IV (KMG-IV): sequencing the most valuable type-strain genomes for metagenomic binning, comparative biology and taxonomic classification.</title>
        <authorList>
            <person name="Goeker M."/>
        </authorList>
    </citation>
    <scope>NUCLEOTIDE SEQUENCE [LARGE SCALE GENOMIC DNA]</scope>
    <source>
        <strain evidence="4 5">DSM 45765</strain>
    </source>
</reference>
<keyword evidence="1" id="KW-0812">Transmembrane</keyword>
<dbReference type="NCBIfam" id="TIGR00996">
    <property type="entry name" value="Mtu_fam_mce"/>
    <property type="match status" value="1"/>
</dbReference>
<evidence type="ECO:0000259" key="2">
    <source>
        <dbReference type="Pfam" id="PF02470"/>
    </source>
</evidence>
<accession>A0A4R2QVR3</accession>
<dbReference type="InterPro" id="IPR005693">
    <property type="entry name" value="Mce"/>
</dbReference>
<dbReference type="AlphaFoldDB" id="A0A4R2QVR3"/>
<keyword evidence="1" id="KW-1133">Transmembrane helix</keyword>
<dbReference type="EMBL" id="SLXQ01000005">
    <property type="protein sequence ID" value="TCP53189.1"/>
    <property type="molecule type" value="Genomic_DNA"/>
</dbReference>
<organism evidence="4 5">
    <name type="scientific">Tamaricihabitans halophyticus</name>
    <dbReference type="NCBI Taxonomy" id="1262583"/>
    <lineage>
        <taxon>Bacteria</taxon>
        <taxon>Bacillati</taxon>
        <taxon>Actinomycetota</taxon>
        <taxon>Actinomycetes</taxon>
        <taxon>Pseudonocardiales</taxon>
        <taxon>Pseudonocardiaceae</taxon>
        <taxon>Tamaricihabitans</taxon>
    </lineage>
</organism>
<dbReference type="InterPro" id="IPR003399">
    <property type="entry name" value="Mce/MlaD"/>
</dbReference>
<proteinExistence type="predicted"/>
<evidence type="ECO:0000313" key="5">
    <source>
        <dbReference type="Proteomes" id="UP000294911"/>
    </source>
</evidence>
<evidence type="ECO:0000256" key="1">
    <source>
        <dbReference type="SAM" id="Phobius"/>
    </source>
</evidence>
<sequence length="401" mass="42472">MNPESRTGQRIAQATALACALGLVLAGVLWWTMQDANTKRFTTMFTATVGLYEANDVRIQGVKVGSVQSVVPMGDQVRVELEVDRKYPVPADAKAVIVAPSLVSDRYVQFTPTYQGGAELADGARLGLDRTATPLEVDDLYNSLNRVSKALGPEGANEDGALTRLLETTSANVDGVGKQFNTAVSELAKASRTLSGNKEDLFRTVDNLQQFTTTLAQSDRQVNEFAERLSGVNDFLARERGNLGESVEQLGTALSTVQQFISENRGRIDTNVEKLAGITGVLVDQREALAEILDVAPTGLANLFNTYNASSGTLDARDVFAGFSAPPIVTACTAVRQATPDQLPQTLADICDALAPVVDGTLPLPSVNQVIVALNEGKLPPLPLPLAGEAYGSPAAVQGGN</sequence>
<comment type="caution">
    <text evidence="4">The sequence shown here is derived from an EMBL/GenBank/DDBJ whole genome shotgun (WGS) entry which is preliminary data.</text>
</comment>
<evidence type="ECO:0000259" key="3">
    <source>
        <dbReference type="Pfam" id="PF11887"/>
    </source>
</evidence>
<dbReference type="InterPro" id="IPR052336">
    <property type="entry name" value="MlaD_Phospholipid_Transporter"/>
</dbReference>
<dbReference type="Proteomes" id="UP000294911">
    <property type="component" value="Unassembled WGS sequence"/>
</dbReference>